<evidence type="ECO:0000256" key="9">
    <source>
        <dbReference type="ARBA" id="ARBA00034808"/>
    </source>
</evidence>
<feature type="domain" description="UvrD-like helicase C-terminal" evidence="13">
    <location>
        <begin position="286"/>
        <end position="559"/>
    </location>
</feature>
<dbReference type="GO" id="GO:0005829">
    <property type="term" value="C:cytosol"/>
    <property type="evidence" value="ECO:0007669"/>
    <property type="project" value="TreeGrafter"/>
</dbReference>
<feature type="domain" description="UvrD-like helicase ATP-binding" evidence="12">
    <location>
        <begin position="6"/>
        <end position="285"/>
    </location>
</feature>
<feature type="binding site" evidence="11">
    <location>
        <begin position="27"/>
        <end position="34"/>
    </location>
    <ligand>
        <name>ATP</name>
        <dbReference type="ChEBI" id="CHEBI:30616"/>
    </ligand>
</feature>
<dbReference type="GO" id="GO:0000725">
    <property type="term" value="P:recombinational repair"/>
    <property type="evidence" value="ECO:0007669"/>
    <property type="project" value="TreeGrafter"/>
</dbReference>
<evidence type="ECO:0000313" key="15">
    <source>
        <dbReference type="Proteomes" id="UP000067476"/>
    </source>
</evidence>
<dbReference type="EMBL" id="CP012357">
    <property type="protein sequence ID" value="AKX33756.1"/>
    <property type="molecule type" value="Genomic_DNA"/>
</dbReference>
<comment type="catalytic activity">
    <reaction evidence="8">
        <text>Couples ATP hydrolysis with the unwinding of duplex DNA by translocating in the 3'-5' direction.</text>
        <dbReference type="EC" id="5.6.2.4"/>
    </reaction>
</comment>
<evidence type="ECO:0000256" key="3">
    <source>
        <dbReference type="ARBA" id="ARBA00022801"/>
    </source>
</evidence>
<keyword evidence="3 11" id="KW-0378">Hydrolase</keyword>
<comment type="similarity">
    <text evidence="1">Belongs to the helicase family. UvrD subfamily.</text>
</comment>
<evidence type="ECO:0000256" key="4">
    <source>
        <dbReference type="ARBA" id="ARBA00022806"/>
    </source>
</evidence>
<dbReference type="EC" id="5.6.2.4" evidence="9"/>
<evidence type="ECO:0000259" key="13">
    <source>
        <dbReference type="PROSITE" id="PS51217"/>
    </source>
</evidence>
<dbReference type="PANTHER" id="PTHR11070:SF2">
    <property type="entry name" value="ATP-DEPENDENT DNA HELICASE SRS2"/>
    <property type="match status" value="1"/>
</dbReference>
<dbReference type="AlphaFoldDB" id="A0A0K1W0Q7"/>
<dbReference type="Gene3D" id="3.40.50.300">
    <property type="entry name" value="P-loop containing nucleotide triphosphate hydrolases"/>
    <property type="match status" value="2"/>
</dbReference>
<dbReference type="GO" id="GO:0033202">
    <property type="term" value="C:DNA helicase complex"/>
    <property type="evidence" value="ECO:0007669"/>
    <property type="project" value="TreeGrafter"/>
</dbReference>
<dbReference type="PATRIC" id="fig|216942.3.peg.88"/>
<accession>A0A0K1W0Q7</accession>
<comment type="catalytic activity">
    <reaction evidence="10">
        <text>ATP + H2O = ADP + phosphate + H(+)</text>
        <dbReference type="Rhea" id="RHEA:13065"/>
        <dbReference type="ChEBI" id="CHEBI:15377"/>
        <dbReference type="ChEBI" id="CHEBI:15378"/>
        <dbReference type="ChEBI" id="CHEBI:30616"/>
        <dbReference type="ChEBI" id="CHEBI:43474"/>
        <dbReference type="ChEBI" id="CHEBI:456216"/>
        <dbReference type="EC" id="5.6.2.4"/>
    </reaction>
</comment>
<dbReference type="InterPro" id="IPR014016">
    <property type="entry name" value="UvrD-like_ATP-bd"/>
</dbReference>
<evidence type="ECO:0000256" key="1">
    <source>
        <dbReference type="ARBA" id="ARBA00009922"/>
    </source>
</evidence>
<organism evidence="14 15">
    <name type="scientific">Spiroplasma litorale</name>
    <dbReference type="NCBI Taxonomy" id="216942"/>
    <lineage>
        <taxon>Bacteria</taxon>
        <taxon>Bacillati</taxon>
        <taxon>Mycoplasmatota</taxon>
        <taxon>Mollicutes</taxon>
        <taxon>Entomoplasmatales</taxon>
        <taxon>Spiroplasmataceae</taxon>
        <taxon>Spiroplasma</taxon>
    </lineage>
</organism>
<dbReference type="SUPFAM" id="SSF52540">
    <property type="entry name" value="P-loop containing nucleoside triphosphate hydrolases"/>
    <property type="match status" value="1"/>
</dbReference>
<evidence type="ECO:0000259" key="12">
    <source>
        <dbReference type="PROSITE" id="PS51198"/>
    </source>
</evidence>
<dbReference type="GO" id="GO:0043138">
    <property type="term" value="F:3'-5' DNA helicase activity"/>
    <property type="evidence" value="ECO:0007669"/>
    <property type="project" value="UniProtKB-EC"/>
</dbReference>
<dbReference type="GO" id="GO:0005524">
    <property type="term" value="F:ATP binding"/>
    <property type="evidence" value="ECO:0007669"/>
    <property type="project" value="UniProtKB-UniRule"/>
</dbReference>
<dbReference type="OrthoDB" id="9810135at2"/>
<dbReference type="Pfam" id="PF00580">
    <property type="entry name" value="UvrD-helicase"/>
    <property type="match status" value="1"/>
</dbReference>
<dbReference type="Gene3D" id="1.10.486.10">
    <property type="entry name" value="PCRA, domain 4"/>
    <property type="match status" value="1"/>
</dbReference>
<gene>
    <name evidence="14" type="primary">pcrA</name>
    <name evidence="14" type="ORF">SLITO_v1c00880</name>
</gene>
<evidence type="ECO:0000256" key="6">
    <source>
        <dbReference type="ARBA" id="ARBA00023125"/>
    </source>
</evidence>
<reference evidence="14 15" key="1">
    <citation type="journal article" date="2015" name="Genome Announc.">
        <title>Complete Genome Sequence of Spiroplasma litorale TN-1T (DSM 21781), a Bacterium Isolated from a Green-Eyed Horsefly (Tabanus nigrovittatus).</title>
        <authorList>
            <person name="Lo W.S."/>
            <person name="Lai Y.C."/>
            <person name="Lien Y.W."/>
            <person name="Wang T.H."/>
            <person name="Kuo C.H."/>
        </authorList>
    </citation>
    <scope>NUCLEOTIDE SEQUENCE [LARGE SCALE GENOMIC DNA]</scope>
    <source>
        <strain evidence="14 15">TN-1</strain>
    </source>
</reference>
<dbReference type="Proteomes" id="UP000067476">
    <property type="component" value="Chromosome"/>
</dbReference>
<protein>
    <recommendedName>
        <fullName evidence="9">DNA 3'-5' helicase</fullName>
        <ecNumber evidence="9">5.6.2.4</ecNumber>
    </recommendedName>
</protein>
<evidence type="ECO:0000256" key="8">
    <source>
        <dbReference type="ARBA" id="ARBA00034617"/>
    </source>
</evidence>
<dbReference type="InterPro" id="IPR013986">
    <property type="entry name" value="DExx_box_DNA_helicase_dom_sf"/>
</dbReference>
<dbReference type="Pfam" id="PF13361">
    <property type="entry name" value="UvrD_C"/>
    <property type="match status" value="1"/>
</dbReference>
<keyword evidence="4 11" id="KW-0347">Helicase</keyword>
<dbReference type="CDD" id="cd18807">
    <property type="entry name" value="SF1_C_UvrD"/>
    <property type="match status" value="1"/>
</dbReference>
<dbReference type="GO" id="GO:0003677">
    <property type="term" value="F:DNA binding"/>
    <property type="evidence" value="ECO:0007669"/>
    <property type="project" value="UniProtKB-KW"/>
</dbReference>
<name>A0A0K1W0Q7_9MOLU</name>
<sequence length="721" mass="83112">MDNYLEDLNKEQLEAVINIDRPVRIIAGAGSGKTKVITSKIVYLIKNQGIAPKKILAVTFTNKAANEMKSRVIKALPEIDNTPMITTFHAFCVRVLREDGDCIGLSRDFVIVDASEQAKIINKIKKRLGIFDDLTINNKKISYKLSKWKSEKKSIEELQETIFNNDEKKLIRIYDAYIKEFDENNYVDFDDLILKTHLLFSSDKNTLLKWRNRFDYILVDEFQDTNYPQFDLIRWVSKENNLTVVGDPDQTIYSWRGAKVKIILDFSKVFPNSKTIFLNQNYRSTKSILNLANQFISLNQNREEKIIHTNNHEGKSIKINEASTRISEAKIVANKIQEIVKSKKYSYSDIYVLYRINAWSQEFEKEFQNKGIPFQLIGGFKFKDRKVIKDVTAMLKAVSFKDDISVEHFLSLTPKVGQVSIEKLVQKAYEINSSLFDLVTKNLEIALTINKNLKEVSSALIKGSELSETNFSVQETCKKVINLSGYMSRFNVNDKEDQEAINNINAYYDQMANYDNEYNFSNDSNVVKDFLYSEALISDQDDLKTLNKVTLLTIHAAKGLENKVVFIVGLNRDVFPSYMSFMSKDSLEEERRAFYVAITRAKEELYISYVSGEYSHISKGELIQSKFIEELDPKLYEIEKNIYFHPDNTYTSTKASNINLKDKVEEKLKKINLIKGDIIDHIVFGKGSVVKIQDKYISIAFEDPKQGVKMVPINSSTWKKI</sequence>
<dbReference type="CDD" id="cd17932">
    <property type="entry name" value="DEXQc_UvrD"/>
    <property type="match status" value="1"/>
</dbReference>
<dbReference type="PROSITE" id="PS51217">
    <property type="entry name" value="UVRD_HELICASE_CTER"/>
    <property type="match status" value="1"/>
</dbReference>
<dbReference type="InterPro" id="IPR027417">
    <property type="entry name" value="P-loop_NTPase"/>
</dbReference>
<keyword evidence="2 11" id="KW-0547">Nucleotide-binding</keyword>
<dbReference type="PANTHER" id="PTHR11070">
    <property type="entry name" value="UVRD / RECB / PCRA DNA HELICASE FAMILY MEMBER"/>
    <property type="match status" value="1"/>
</dbReference>
<evidence type="ECO:0000256" key="2">
    <source>
        <dbReference type="ARBA" id="ARBA00022741"/>
    </source>
</evidence>
<evidence type="ECO:0000256" key="11">
    <source>
        <dbReference type="PROSITE-ProRule" id="PRU00560"/>
    </source>
</evidence>
<dbReference type="GO" id="GO:0016887">
    <property type="term" value="F:ATP hydrolysis activity"/>
    <property type="evidence" value="ECO:0007669"/>
    <property type="project" value="RHEA"/>
</dbReference>
<evidence type="ECO:0000256" key="10">
    <source>
        <dbReference type="ARBA" id="ARBA00048988"/>
    </source>
</evidence>
<keyword evidence="7" id="KW-0413">Isomerase</keyword>
<dbReference type="Gene3D" id="1.10.10.160">
    <property type="match status" value="1"/>
</dbReference>
<evidence type="ECO:0000256" key="7">
    <source>
        <dbReference type="ARBA" id="ARBA00023235"/>
    </source>
</evidence>
<keyword evidence="15" id="KW-1185">Reference proteome</keyword>
<dbReference type="InterPro" id="IPR000212">
    <property type="entry name" value="DNA_helicase_UvrD/REP"/>
</dbReference>
<keyword evidence="6" id="KW-0238">DNA-binding</keyword>
<dbReference type="PROSITE" id="PS51198">
    <property type="entry name" value="UVRD_HELICASE_ATP_BIND"/>
    <property type="match status" value="1"/>
</dbReference>
<dbReference type="KEGG" id="sll:SLITO_v1c00880"/>
<dbReference type="InterPro" id="IPR014017">
    <property type="entry name" value="DNA_helicase_UvrD-like_C"/>
</dbReference>
<evidence type="ECO:0000313" key="14">
    <source>
        <dbReference type="EMBL" id="AKX33756.1"/>
    </source>
</evidence>
<dbReference type="STRING" id="216942.SLITO_v1c00880"/>
<keyword evidence="5 11" id="KW-0067">ATP-binding</keyword>
<evidence type="ECO:0000256" key="5">
    <source>
        <dbReference type="ARBA" id="ARBA00022840"/>
    </source>
</evidence>
<proteinExistence type="inferred from homology"/>
<dbReference type="RefSeq" id="WP_075057854.1">
    <property type="nucleotide sequence ID" value="NZ_CP012357.1"/>
</dbReference>